<gene>
    <name evidence="1" type="ORF">UFOVP1230_25</name>
</gene>
<evidence type="ECO:0000313" key="1">
    <source>
        <dbReference type="EMBL" id="CAB4191899.1"/>
    </source>
</evidence>
<accession>A0A6J5R4T3</accession>
<protein>
    <submittedName>
        <fullName evidence="1">Uncharacterized protein</fullName>
    </submittedName>
</protein>
<dbReference type="EMBL" id="LR797179">
    <property type="protein sequence ID" value="CAB4191899.1"/>
    <property type="molecule type" value="Genomic_DNA"/>
</dbReference>
<name>A0A6J5R4T3_9CAUD</name>
<organism evidence="1">
    <name type="scientific">uncultured Caudovirales phage</name>
    <dbReference type="NCBI Taxonomy" id="2100421"/>
    <lineage>
        <taxon>Viruses</taxon>
        <taxon>Duplodnaviria</taxon>
        <taxon>Heunggongvirae</taxon>
        <taxon>Uroviricota</taxon>
        <taxon>Caudoviricetes</taxon>
        <taxon>Peduoviridae</taxon>
        <taxon>Maltschvirus</taxon>
        <taxon>Maltschvirus maltsch</taxon>
    </lineage>
</organism>
<sequence length="78" mass="9281">MKNTIKIEKINYFGNDKTESKEWNAKVLYSRNGTLHHAMIDIDFFANEIYINKKIQAKECKVYEGLLFALRAENYFKK</sequence>
<proteinExistence type="predicted"/>
<reference evidence="1" key="1">
    <citation type="submission" date="2020-05" db="EMBL/GenBank/DDBJ databases">
        <authorList>
            <person name="Chiriac C."/>
            <person name="Salcher M."/>
            <person name="Ghai R."/>
            <person name="Kavagutti S V."/>
        </authorList>
    </citation>
    <scope>NUCLEOTIDE SEQUENCE</scope>
</reference>